<name>A0A0E9TYK3_ANGAN</name>
<dbReference type="AlphaFoldDB" id="A0A0E9TYK3"/>
<accession>A0A0E9TYK3</accession>
<sequence length="50" mass="5836">MCPVTTVLRPHPFLFYFSVLKSFVVCLIEYKTSSVWCVRITYAFKLAKCV</sequence>
<protein>
    <submittedName>
        <fullName evidence="1">Uncharacterized protein</fullName>
    </submittedName>
</protein>
<evidence type="ECO:0000313" key="1">
    <source>
        <dbReference type="EMBL" id="JAH58557.1"/>
    </source>
</evidence>
<organism evidence="1">
    <name type="scientific">Anguilla anguilla</name>
    <name type="common">European freshwater eel</name>
    <name type="synonym">Muraena anguilla</name>
    <dbReference type="NCBI Taxonomy" id="7936"/>
    <lineage>
        <taxon>Eukaryota</taxon>
        <taxon>Metazoa</taxon>
        <taxon>Chordata</taxon>
        <taxon>Craniata</taxon>
        <taxon>Vertebrata</taxon>
        <taxon>Euteleostomi</taxon>
        <taxon>Actinopterygii</taxon>
        <taxon>Neopterygii</taxon>
        <taxon>Teleostei</taxon>
        <taxon>Anguilliformes</taxon>
        <taxon>Anguillidae</taxon>
        <taxon>Anguilla</taxon>
    </lineage>
</organism>
<reference evidence="1" key="2">
    <citation type="journal article" date="2015" name="Fish Shellfish Immunol.">
        <title>Early steps in the European eel (Anguilla anguilla)-Vibrio vulnificus interaction in the gills: Role of the RtxA13 toxin.</title>
        <authorList>
            <person name="Callol A."/>
            <person name="Pajuelo D."/>
            <person name="Ebbesson L."/>
            <person name="Teles M."/>
            <person name="MacKenzie S."/>
            <person name="Amaro C."/>
        </authorList>
    </citation>
    <scope>NUCLEOTIDE SEQUENCE</scope>
</reference>
<reference evidence="1" key="1">
    <citation type="submission" date="2014-11" db="EMBL/GenBank/DDBJ databases">
        <authorList>
            <person name="Amaro Gonzalez C."/>
        </authorList>
    </citation>
    <scope>NUCLEOTIDE SEQUENCE</scope>
</reference>
<dbReference type="EMBL" id="GBXM01050020">
    <property type="protein sequence ID" value="JAH58557.1"/>
    <property type="molecule type" value="Transcribed_RNA"/>
</dbReference>
<proteinExistence type="predicted"/>